<dbReference type="EMBL" id="AAYA01000005">
    <property type="protein sequence ID" value="EBA08380.1"/>
    <property type="molecule type" value="Genomic_DNA"/>
</dbReference>
<evidence type="ECO:0000313" key="4">
    <source>
        <dbReference type="Proteomes" id="UP000005713"/>
    </source>
</evidence>
<dbReference type="Pfam" id="PF02517">
    <property type="entry name" value="Rce1-like"/>
    <property type="match status" value="1"/>
</dbReference>
<dbReference type="GO" id="GO:0004175">
    <property type="term" value="F:endopeptidase activity"/>
    <property type="evidence" value="ECO:0007669"/>
    <property type="project" value="UniProtKB-ARBA"/>
</dbReference>
<feature type="transmembrane region" description="Helical" evidence="1">
    <location>
        <begin position="208"/>
        <end position="226"/>
    </location>
</feature>
<keyword evidence="1" id="KW-0812">Transmembrane</keyword>
<feature type="transmembrane region" description="Helical" evidence="1">
    <location>
        <begin position="233"/>
        <end position="253"/>
    </location>
</feature>
<name>A3K2H1_SAGS3</name>
<reference evidence="3 4" key="1">
    <citation type="submission" date="2006-06" db="EMBL/GenBank/DDBJ databases">
        <authorList>
            <person name="Moran M.A."/>
            <person name="Ferriera S."/>
            <person name="Johnson J."/>
            <person name="Kravitz S."/>
            <person name="Beeson K."/>
            <person name="Sutton G."/>
            <person name="Rogers Y.-H."/>
            <person name="Friedman R."/>
            <person name="Frazier M."/>
            <person name="Venter J.C."/>
        </authorList>
    </citation>
    <scope>NUCLEOTIDE SEQUENCE [LARGE SCALE GENOMIC DNA]</scope>
    <source>
        <strain evidence="3 4">E-37</strain>
    </source>
</reference>
<dbReference type="GO" id="GO:0080120">
    <property type="term" value="P:CAAX-box protein maturation"/>
    <property type="evidence" value="ECO:0007669"/>
    <property type="project" value="UniProtKB-ARBA"/>
</dbReference>
<proteinExistence type="predicted"/>
<feature type="transmembrane region" description="Helical" evidence="1">
    <location>
        <begin position="70"/>
        <end position="90"/>
    </location>
</feature>
<dbReference type="PANTHER" id="PTHR36435:SF1">
    <property type="entry name" value="CAAX AMINO TERMINAL PROTEASE FAMILY PROTEIN"/>
    <property type="match status" value="1"/>
</dbReference>
<feature type="transmembrane region" description="Helical" evidence="1">
    <location>
        <begin position="273"/>
        <end position="293"/>
    </location>
</feature>
<gene>
    <name evidence="3" type="ORF">SSE37_16248</name>
</gene>
<keyword evidence="3" id="KW-0378">Hydrolase</keyword>
<feature type="transmembrane region" description="Helical" evidence="1">
    <location>
        <begin position="144"/>
        <end position="164"/>
    </location>
</feature>
<dbReference type="InterPro" id="IPR052710">
    <property type="entry name" value="CAAX_protease"/>
</dbReference>
<evidence type="ECO:0000313" key="3">
    <source>
        <dbReference type="EMBL" id="EBA08380.1"/>
    </source>
</evidence>
<evidence type="ECO:0000259" key="2">
    <source>
        <dbReference type="Pfam" id="PF02517"/>
    </source>
</evidence>
<dbReference type="GO" id="GO:0006508">
    <property type="term" value="P:proteolysis"/>
    <property type="evidence" value="ECO:0007669"/>
    <property type="project" value="UniProtKB-KW"/>
</dbReference>
<dbReference type="OrthoDB" id="7171777at2"/>
<dbReference type="PANTHER" id="PTHR36435">
    <property type="entry name" value="SLR1288 PROTEIN"/>
    <property type="match status" value="1"/>
</dbReference>
<dbReference type="RefSeq" id="WP_005858257.1">
    <property type="nucleotide sequence ID" value="NZ_AAYA01000005.1"/>
</dbReference>
<keyword evidence="4" id="KW-1185">Reference proteome</keyword>
<evidence type="ECO:0000256" key="1">
    <source>
        <dbReference type="SAM" id="Phobius"/>
    </source>
</evidence>
<keyword evidence="1" id="KW-1133">Transmembrane helix</keyword>
<dbReference type="Proteomes" id="UP000005713">
    <property type="component" value="Unassembled WGS sequence"/>
</dbReference>
<dbReference type="InterPro" id="IPR003675">
    <property type="entry name" value="Rce1/LyrA-like_dom"/>
</dbReference>
<dbReference type="AlphaFoldDB" id="A3K2H1"/>
<keyword evidence="3" id="KW-0645">Protease</keyword>
<keyword evidence="1" id="KW-0472">Membrane</keyword>
<feature type="transmembrane region" description="Helical" evidence="1">
    <location>
        <begin position="111"/>
        <end position="132"/>
    </location>
</feature>
<dbReference type="eggNOG" id="COG1266">
    <property type="taxonomic scope" value="Bacteria"/>
</dbReference>
<feature type="domain" description="CAAX prenyl protease 2/Lysostaphin resistance protein A-like" evidence="2">
    <location>
        <begin position="149"/>
        <end position="246"/>
    </location>
</feature>
<organism evidence="3 4">
    <name type="scientific">Sagittula stellata (strain ATCC 700073 / DSM 11524 / E-37)</name>
    <dbReference type="NCBI Taxonomy" id="388399"/>
    <lineage>
        <taxon>Bacteria</taxon>
        <taxon>Pseudomonadati</taxon>
        <taxon>Pseudomonadota</taxon>
        <taxon>Alphaproteobacteria</taxon>
        <taxon>Rhodobacterales</taxon>
        <taxon>Roseobacteraceae</taxon>
        <taxon>Sagittula</taxon>
    </lineage>
</organism>
<feature type="transmembrane region" description="Helical" evidence="1">
    <location>
        <begin position="25"/>
        <end position="50"/>
    </location>
</feature>
<comment type="caution">
    <text evidence="3">The sequence shown here is derived from an EMBL/GenBank/DDBJ whole genome shotgun (WGS) entry which is preliminary data.</text>
</comment>
<sequence length="299" mass="31667">MKRDRYAPHAVLTLPTFPRCELWRLVLGLVLATVIMFGLTRGVIALISGIVGPDRFPSVLNAITSGQDPWGLLAQLSLMGAMGIGAIVVAETLHGRSAGSLFGPARMFWPQFLRVAAVLVALNVVIALLPPWPLRVASEPGLPPAQWLALLPLTLVALLVQTASEEVLFRGYFQSTLAARVKWPAVWLTLPSLAFGLGHYAPDVWGSNAVSIALWAVAFGLAAADLTARSGSLGAAIAFHMVNNFVAIGVMSLQGDLSGLALTKLPFGPEDEAALAAILPVDLATLFVSWLAARLALRV</sequence>
<accession>A3K2H1</accession>
<feature type="transmembrane region" description="Helical" evidence="1">
    <location>
        <begin position="185"/>
        <end position="202"/>
    </location>
</feature>
<protein>
    <submittedName>
        <fullName evidence="3">CAAX amino terminal protease family protein</fullName>
    </submittedName>
</protein>